<dbReference type="InterPro" id="IPR029401">
    <property type="entry name" value="Nudix_N"/>
</dbReference>
<proteinExistence type="predicted"/>
<reference evidence="2 3" key="1">
    <citation type="submission" date="2020-08" db="EMBL/GenBank/DDBJ databases">
        <title>Plant Genome Project.</title>
        <authorList>
            <person name="Zhang R.-G."/>
        </authorList>
    </citation>
    <scope>NUCLEOTIDE SEQUENCE [LARGE SCALE GENOMIC DNA]</scope>
    <source>
        <tissue evidence="2">Rhizome</tissue>
    </source>
</reference>
<protein>
    <recommendedName>
        <fullName evidence="1">Nudix hydrolase N-terminal domain-containing protein</fullName>
    </recommendedName>
</protein>
<dbReference type="AlphaFoldDB" id="A0A8J5GNU6"/>
<comment type="caution">
    <text evidence="2">The sequence shown here is derived from an EMBL/GenBank/DDBJ whole genome shotgun (WGS) entry which is preliminary data.</text>
</comment>
<sequence length="219" mass="24104">MMLRSVHLPLGFVVSPLFRCGHRLCSPSSLPSTASLKFEIAASLQRSFVLPPCPRSPSVFGAFRMSSGGPNTNSDVDAASVAAAAPPVLQTPKIRFCHSCGNPTKQVIPDGEEKIRAVCTVCSKIHYENPKMDFGRVDLELGLYSWLDQCLCLLLFSGIESNPKPFSSSSLRLEALETRSHSVRTLHYQIFLKKVVGCLVEHNDKVLLCRRKIEPSYGL</sequence>
<organism evidence="2 3">
    <name type="scientific">Zingiber officinale</name>
    <name type="common">Ginger</name>
    <name type="synonym">Amomum zingiber</name>
    <dbReference type="NCBI Taxonomy" id="94328"/>
    <lineage>
        <taxon>Eukaryota</taxon>
        <taxon>Viridiplantae</taxon>
        <taxon>Streptophyta</taxon>
        <taxon>Embryophyta</taxon>
        <taxon>Tracheophyta</taxon>
        <taxon>Spermatophyta</taxon>
        <taxon>Magnoliopsida</taxon>
        <taxon>Liliopsida</taxon>
        <taxon>Zingiberales</taxon>
        <taxon>Zingiberaceae</taxon>
        <taxon>Zingiber</taxon>
    </lineage>
</organism>
<gene>
    <name evidence="2" type="ORF">ZIOFF_030103</name>
</gene>
<evidence type="ECO:0000259" key="1">
    <source>
        <dbReference type="Pfam" id="PF14803"/>
    </source>
</evidence>
<keyword evidence="3" id="KW-1185">Reference proteome</keyword>
<accession>A0A8J5GNU6</accession>
<name>A0A8J5GNU6_ZINOF</name>
<feature type="domain" description="Nudix hydrolase N-terminal" evidence="1">
    <location>
        <begin position="95"/>
        <end position="128"/>
    </location>
</feature>
<evidence type="ECO:0000313" key="2">
    <source>
        <dbReference type="EMBL" id="KAG6512012.1"/>
    </source>
</evidence>
<evidence type="ECO:0000313" key="3">
    <source>
        <dbReference type="Proteomes" id="UP000734854"/>
    </source>
</evidence>
<dbReference type="EMBL" id="JACMSC010000008">
    <property type="protein sequence ID" value="KAG6512012.1"/>
    <property type="molecule type" value="Genomic_DNA"/>
</dbReference>
<dbReference type="Gene3D" id="2.20.70.10">
    <property type="match status" value="1"/>
</dbReference>
<dbReference type="Proteomes" id="UP000734854">
    <property type="component" value="Unassembled WGS sequence"/>
</dbReference>
<dbReference type="PANTHER" id="PTHR43222:SF2">
    <property type="entry name" value="NUDIX HYDROLASE 23, CHLOROPLASTIC"/>
    <property type="match status" value="1"/>
</dbReference>
<dbReference type="Pfam" id="PF14803">
    <property type="entry name" value="Zn_ribbon_Nudix"/>
    <property type="match status" value="1"/>
</dbReference>
<dbReference type="PANTHER" id="PTHR43222">
    <property type="entry name" value="NUDIX HYDROLASE 23"/>
    <property type="match status" value="1"/>
</dbReference>